<evidence type="ECO:0000256" key="5">
    <source>
        <dbReference type="RuleBase" id="RU003345"/>
    </source>
</evidence>
<dbReference type="GO" id="GO:0008886">
    <property type="term" value="F:glyceraldehyde-3-phosphate dehydrogenase (NADP+) (non-phosphorylating) activity"/>
    <property type="evidence" value="ECO:0007669"/>
    <property type="project" value="UniProtKB-EC"/>
</dbReference>
<dbReference type="SUPFAM" id="SSF53720">
    <property type="entry name" value="ALDH-like"/>
    <property type="match status" value="1"/>
</dbReference>
<dbReference type="EC" id="1.2.1.9" evidence="7"/>
<evidence type="ECO:0000313" key="7">
    <source>
        <dbReference type="EMBL" id="MBB5172863.1"/>
    </source>
</evidence>
<dbReference type="InterPro" id="IPR016162">
    <property type="entry name" value="Ald_DH_N"/>
</dbReference>
<feature type="active site" evidence="4">
    <location>
        <position position="257"/>
    </location>
</feature>
<dbReference type="PANTHER" id="PTHR42991">
    <property type="entry name" value="ALDEHYDE DEHYDROGENASE"/>
    <property type="match status" value="1"/>
</dbReference>
<name>A0A840QNF1_9BACI</name>
<dbReference type="RefSeq" id="WP_184663309.1">
    <property type="nucleotide sequence ID" value="NZ_JACHHB010000003.1"/>
</dbReference>
<evidence type="ECO:0000313" key="8">
    <source>
        <dbReference type="Proteomes" id="UP000551878"/>
    </source>
</evidence>
<comment type="similarity">
    <text evidence="1 5">Belongs to the aldehyde dehydrogenase family.</text>
</comment>
<evidence type="ECO:0000256" key="4">
    <source>
        <dbReference type="PROSITE-ProRule" id="PRU10007"/>
    </source>
</evidence>
<accession>A0A840QNF1</accession>
<gene>
    <name evidence="7" type="ORF">HNQ41_001007</name>
</gene>
<keyword evidence="3 5" id="KW-0560">Oxidoreductase</keyword>
<dbReference type="InterPro" id="IPR051020">
    <property type="entry name" value="ALDH-related_metabolic_enz"/>
</dbReference>
<dbReference type="InterPro" id="IPR016160">
    <property type="entry name" value="Ald_DH_CS_CYS"/>
</dbReference>
<proteinExistence type="inferred from homology"/>
<dbReference type="Gene3D" id="3.40.309.10">
    <property type="entry name" value="Aldehyde Dehydrogenase, Chain A, domain 2"/>
    <property type="match status" value="1"/>
</dbReference>
<evidence type="ECO:0000256" key="1">
    <source>
        <dbReference type="ARBA" id="ARBA00009986"/>
    </source>
</evidence>
<keyword evidence="8" id="KW-1185">Reference proteome</keyword>
<dbReference type="Pfam" id="PF00171">
    <property type="entry name" value="Aldedh"/>
    <property type="match status" value="1"/>
</dbReference>
<dbReference type="CDD" id="cd07082">
    <property type="entry name" value="ALDH_F11_NP-GAPDH"/>
    <property type="match status" value="1"/>
</dbReference>
<dbReference type="InterPro" id="IPR029510">
    <property type="entry name" value="Ald_DH_CS_GLU"/>
</dbReference>
<dbReference type="InterPro" id="IPR016163">
    <property type="entry name" value="Ald_DH_C"/>
</dbReference>
<evidence type="ECO:0000256" key="2">
    <source>
        <dbReference type="ARBA" id="ARBA00022857"/>
    </source>
</evidence>
<dbReference type="PROSITE" id="PS00070">
    <property type="entry name" value="ALDEHYDE_DEHYDR_CYS"/>
    <property type="match status" value="1"/>
</dbReference>
<keyword evidence="2" id="KW-0521">NADP</keyword>
<dbReference type="FunFam" id="3.40.605.10:FF:000007">
    <property type="entry name" value="NAD/NADP-dependent betaine aldehyde dehydrogenase"/>
    <property type="match status" value="1"/>
</dbReference>
<evidence type="ECO:0000256" key="3">
    <source>
        <dbReference type="ARBA" id="ARBA00023002"/>
    </source>
</evidence>
<sequence length="481" mass="52114">MTIQHEDKRFGFLFNNEWKQSESGRTIEIYSPDDEQMVGQVQAMTQNEVNEAIASVKEAQAHWENKNVHERVNLLHRWADELEKRADEIGETIQHEVGKAFSSARGEVIRTAELIRHTAEDGLRVNGELMQGDGFPGGDKEQLAMIKKVPHGVVLAISPFNYPVNLAAAKIAPALIAGNGVVFKPATQGAVSGMQMVEALVNAGLPEGVLNVVTGRGSEIGDFVVQHPTIDLISFTGGTETGQRISEKATMAGVILELGGKDPAIVLSDGDLDKAAKEIVGGAFSYSGQRCTAIKRVLVMEDVADQLVEKVQEKVEALKVGKASENAQITPMINDGAADYVEELIADAKDKGAKVVTTGERQGNLLHPTLLDNVTTDMRIAWEEQFGPVLPIIRISNPLEAIELENENEYGLQGSIFTKNIDDAMMLANKLEVGTVQINGKTSRGPDHYPFLGVKNSGQGVQGIGRSISSMLRDKVIVMNM</sequence>
<dbReference type="PANTHER" id="PTHR42991:SF1">
    <property type="entry name" value="ALDEHYDE DEHYDROGENASE"/>
    <property type="match status" value="1"/>
</dbReference>
<comment type="caution">
    <text evidence="7">The sequence shown here is derived from an EMBL/GenBank/DDBJ whole genome shotgun (WGS) entry which is preliminary data.</text>
</comment>
<evidence type="ECO:0000259" key="6">
    <source>
        <dbReference type="Pfam" id="PF00171"/>
    </source>
</evidence>
<dbReference type="InterPro" id="IPR015590">
    <property type="entry name" value="Aldehyde_DH_dom"/>
</dbReference>
<reference evidence="7 8" key="1">
    <citation type="submission" date="2020-08" db="EMBL/GenBank/DDBJ databases">
        <title>Genomic Encyclopedia of Type Strains, Phase IV (KMG-IV): sequencing the most valuable type-strain genomes for metagenomic binning, comparative biology and taxonomic classification.</title>
        <authorList>
            <person name="Goeker M."/>
        </authorList>
    </citation>
    <scope>NUCLEOTIDE SEQUENCE [LARGE SCALE GENOMIC DNA]</scope>
    <source>
        <strain evidence="7 8">DSM 24696</strain>
    </source>
</reference>
<dbReference type="Proteomes" id="UP000551878">
    <property type="component" value="Unassembled WGS sequence"/>
</dbReference>
<feature type="domain" description="Aldehyde dehydrogenase" evidence="6">
    <location>
        <begin position="18"/>
        <end position="476"/>
    </location>
</feature>
<dbReference type="Gene3D" id="3.40.605.10">
    <property type="entry name" value="Aldehyde Dehydrogenase, Chain A, domain 1"/>
    <property type="match status" value="1"/>
</dbReference>
<dbReference type="EMBL" id="JACHHB010000003">
    <property type="protein sequence ID" value="MBB5172863.1"/>
    <property type="molecule type" value="Genomic_DNA"/>
</dbReference>
<organism evidence="7 8">
    <name type="scientific">Texcoconibacillus texcoconensis</name>
    <dbReference type="NCBI Taxonomy" id="1095777"/>
    <lineage>
        <taxon>Bacteria</taxon>
        <taxon>Bacillati</taxon>
        <taxon>Bacillota</taxon>
        <taxon>Bacilli</taxon>
        <taxon>Bacillales</taxon>
        <taxon>Bacillaceae</taxon>
        <taxon>Texcoconibacillus</taxon>
    </lineage>
</organism>
<dbReference type="PROSITE" id="PS00687">
    <property type="entry name" value="ALDEHYDE_DEHYDR_GLU"/>
    <property type="match status" value="1"/>
</dbReference>
<dbReference type="FunFam" id="3.40.309.10:FF:000022">
    <property type="entry name" value="NADP-dependent glyceraldehyde-3-phosphate dehydrogenase"/>
    <property type="match status" value="1"/>
</dbReference>
<protein>
    <submittedName>
        <fullName evidence="7">Glyceraldehyde-3-phosphate dehydrogenase (NADP+)</fullName>
        <ecNumber evidence="7">1.2.1.9</ecNumber>
    </submittedName>
</protein>
<dbReference type="GO" id="GO:0008911">
    <property type="term" value="F:lactaldehyde dehydrogenase (NAD+) activity"/>
    <property type="evidence" value="ECO:0007669"/>
    <property type="project" value="TreeGrafter"/>
</dbReference>
<dbReference type="AlphaFoldDB" id="A0A840QNF1"/>
<dbReference type="InterPro" id="IPR016161">
    <property type="entry name" value="Ald_DH/histidinol_DH"/>
</dbReference>